<protein>
    <submittedName>
        <fullName evidence="1">Uncharacterized protein</fullName>
    </submittedName>
</protein>
<sequence>MDDHSSDKSSCRGRVQTTFRPVMPRRRDTCRRHDLDGLSGVLEGSVLVLGHRLLVLLSSEVLVMVALEVHHLCVVENC</sequence>
<dbReference type="EMBL" id="JXTC01000024">
    <property type="protein sequence ID" value="PON98542.1"/>
    <property type="molecule type" value="Genomic_DNA"/>
</dbReference>
<dbReference type="InParanoid" id="A0A2P5FL60"/>
<accession>A0A2P5FL60</accession>
<evidence type="ECO:0000313" key="1">
    <source>
        <dbReference type="EMBL" id="PON98542.1"/>
    </source>
</evidence>
<reference evidence="2" key="1">
    <citation type="submission" date="2016-06" db="EMBL/GenBank/DDBJ databases">
        <title>Parallel loss of symbiosis genes in relatives of nitrogen-fixing non-legume Parasponia.</title>
        <authorList>
            <person name="Van Velzen R."/>
            <person name="Holmer R."/>
            <person name="Bu F."/>
            <person name="Rutten L."/>
            <person name="Van Zeijl A."/>
            <person name="Liu W."/>
            <person name="Santuari L."/>
            <person name="Cao Q."/>
            <person name="Sharma T."/>
            <person name="Shen D."/>
            <person name="Roswanjaya Y."/>
            <person name="Wardhani T."/>
            <person name="Kalhor M.S."/>
            <person name="Jansen J."/>
            <person name="Van den Hoogen J."/>
            <person name="Gungor B."/>
            <person name="Hartog M."/>
            <person name="Hontelez J."/>
            <person name="Verver J."/>
            <person name="Yang W.-C."/>
            <person name="Schijlen E."/>
            <person name="Repin R."/>
            <person name="Schilthuizen M."/>
            <person name="Schranz E."/>
            <person name="Heidstra R."/>
            <person name="Miyata K."/>
            <person name="Fedorova E."/>
            <person name="Kohlen W."/>
            <person name="Bisseling T."/>
            <person name="Smit S."/>
            <person name="Geurts R."/>
        </authorList>
    </citation>
    <scope>NUCLEOTIDE SEQUENCE [LARGE SCALE GENOMIC DNA]</scope>
    <source>
        <strain evidence="2">cv. RG33-2</strain>
    </source>
</reference>
<dbReference type="AlphaFoldDB" id="A0A2P5FL60"/>
<keyword evidence="2" id="KW-1185">Reference proteome</keyword>
<evidence type="ECO:0000313" key="2">
    <source>
        <dbReference type="Proteomes" id="UP000237000"/>
    </source>
</evidence>
<organism evidence="1 2">
    <name type="scientific">Trema orientale</name>
    <name type="common">Charcoal tree</name>
    <name type="synonym">Celtis orientalis</name>
    <dbReference type="NCBI Taxonomy" id="63057"/>
    <lineage>
        <taxon>Eukaryota</taxon>
        <taxon>Viridiplantae</taxon>
        <taxon>Streptophyta</taxon>
        <taxon>Embryophyta</taxon>
        <taxon>Tracheophyta</taxon>
        <taxon>Spermatophyta</taxon>
        <taxon>Magnoliopsida</taxon>
        <taxon>eudicotyledons</taxon>
        <taxon>Gunneridae</taxon>
        <taxon>Pentapetalae</taxon>
        <taxon>rosids</taxon>
        <taxon>fabids</taxon>
        <taxon>Rosales</taxon>
        <taxon>Cannabaceae</taxon>
        <taxon>Trema</taxon>
    </lineage>
</organism>
<dbReference type="Proteomes" id="UP000237000">
    <property type="component" value="Unassembled WGS sequence"/>
</dbReference>
<proteinExistence type="predicted"/>
<name>A0A2P5FL60_TREOI</name>
<comment type="caution">
    <text evidence="1">The sequence shown here is derived from an EMBL/GenBank/DDBJ whole genome shotgun (WGS) entry which is preliminary data.</text>
</comment>
<gene>
    <name evidence="1" type="ORF">TorRG33x02_057760</name>
</gene>